<evidence type="ECO:0000259" key="2">
    <source>
        <dbReference type="Pfam" id="PF22301"/>
    </source>
</evidence>
<dbReference type="OMA" id="SIHQVVC"/>
<reference evidence="4" key="1">
    <citation type="journal article" date="2012" name="Science">
        <title>The Paleozoic origin of enzymatic lignin decomposition reconstructed from 31 fungal genomes.</title>
        <authorList>
            <person name="Floudas D."/>
            <person name="Binder M."/>
            <person name="Riley R."/>
            <person name="Barry K."/>
            <person name="Blanchette R.A."/>
            <person name="Henrissat B."/>
            <person name="Martinez A.T."/>
            <person name="Otillar R."/>
            <person name="Spatafora J.W."/>
            <person name="Yadav J.S."/>
            <person name="Aerts A."/>
            <person name="Benoit I."/>
            <person name="Boyd A."/>
            <person name="Carlson A."/>
            <person name="Copeland A."/>
            <person name="Coutinho P.M."/>
            <person name="de Vries R.P."/>
            <person name="Ferreira P."/>
            <person name="Findley K."/>
            <person name="Foster B."/>
            <person name="Gaskell J."/>
            <person name="Glotzer D."/>
            <person name="Gorecki P."/>
            <person name="Heitman J."/>
            <person name="Hesse C."/>
            <person name="Hori C."/>
            <person name="Igarashi K."/>
            <person name="Jurgens J.A."/>
            <person name="Kallen N."/>
            <person name="Kersten P."/>
            <person name="Kohler A."/>
            <person name="Kuees U."/>
            <person name="Kumar T.K.A."/>
            <person name="Kuo A."/>
            <person name="LaButti K."/>
            <person name="Larrondo L.F."/>
            <person name="Lindquist E."/>
            <person name="Ling A."/>
            <person name="Lombard V."/>
            <person name="Lucas S."/>
            <person name="Lundell T."/>
            <person name="Martin R."/>
            <person name="McLaughlin D.J."/>
            <person name="Morgenstern I."/>
            <person name="Morin E."/>
            <person name="Murat C."/>
            <person name="Nagy L.G."/>
            <person name="Nolan M."/>
            <person name="Ohm R.A."/>
            <person name="Patyshakuliyeva A."/>
            <person name="Rokas A."/>
            <person name="Ruiz-Duenas F.J."/>
            <person name="Sabat G."/>
            <person name="Salamov A."/>
            <person name="Samejima M."/>
            <person name="Schmutz J."/>
            <person name="Slot J.C."/>
            <person name="St John F."/>
            <person name="Stenlid J."/>
            <person name="Sun H."/>
            <person name="Sun S."/>
            <person name="Syed K."/>
            <person name="Tsang A."/>
            <person name="Wiebenga A."/>
            <person name="Young D."/>
            <person name="Pisabarro A."/>
            <person name="Eastwood D.C."/>
            <person name="Martin F."/>
            <person name="Cullen D."/>
            <person name="Grigoriev I.V."/>
            <person name="Hibbett D.S."/>
        </authorList>
    </citation>
    <scope>NUCLEOTIDE SEQUENCE [LARGE SCALE GENOMIC DNA]</scope>
    <source>
        <strain evidence="4">TFB10046</strain>
    </source>
</reference>
<feature type="domain" description="Aldos-2-ulose dehydratase/isomerase (AUDH) Cupin" evidence="1">
    <location>
        <begin position="471"/>
        <end position="791"/>
    </location>
</feature>
<dbReference type="InParanoid" id="J0CWG4"/>
<protein>
    <submittedName>
        <fullName evidence="3">Uncharacterized protein</fullName>
    </submittedName>
</protein>
<feature type="domain" description="Aldos-2-ulose dehydratase beta-propeller" evidence="2">
    <location>
        <begin position="131"/>
        <end position="314"/>
    </location>
</feature>
<evidence type="ECO:0000259" key="1">
    <source>
        <dbReference type="Pfam" id="PF18637"/>
    </source>
</evidence>
<gene>
    <name evidence="3" type="ORF">AURDEDRAFT_154969</name>
</gene>
<dbReference type="Pfam" id="PF22301">
    <property type="entry name" value="AUDH_beta_propeller"/>
    <property type="match status" value="1"/>
</dbReference>
<name>J0CWG4_AURST</name>
<dbReference type="KEGG" id="adl:AURDEDRAFT_154969"/>
<dbReference type="InterPro" id="IPR028994">
    <property type="entry name" value="Integrin_alpha_N"/>
</dbReference>
<dbReference type="InterPro" id="IPR040887">
    <property type="entry name" value="AUDH_Cupin"/>
</dbReference>
<dbReference type="SUPFAM" id="SSF69318">
    <property type="entry name" value="Integrin alpha N-terminal domain"/>
    <property type="match status" value="1"/>
</dbReference>
<dbReference type="OrthoDB" id="5378718at2759"/>
<sequence>MCGGHGTSNAAAAPGSCTALVPDPTETLVAQNLPDGYWLEAFYFHKDDKYPDLIGYGLGFAEKPATITHFINPKNSASGATGWLPVPIQTMDFPVAMTVADLTGDGFNDIVICDRYGPNMDDLWDAKAKDGGRVQWLRNPGGDRSSAKNWAAQRIGNSTAMHRLKVGHFSTKSHLQVLAIPVIAGSGDRTSPAPVIVYTPEYSSQTYAGPSSWKEQVVFANEFRLIHDIKVVPGRGGALDTALVAGREGIVHLYFDKSSVWRYVVIGTGLPQEQGNPYWGSGSVDVGAVHDDPVGYIATCEAFHGNVVSVYVKKPGAPKGVESLYNAANWKRIQIDSYGPLNEEHTGTIHHVVTGDFDGVGVDAFGIACMGAPIGTRASSHRLPIQLSDEDFAAENEGVYVYRPTSLSEGKFHKSKVTDRSAGRLAVSAFNGATLDIASISYFVPGYHTGPECPSIRINANPFFSPASDSDIRVHRLDKEVLLLLPRPSAVAGSNASLPLISVAGRRLHIVVLPPNGTAKFAPKDAVKVMSGEIVMKDSGGKDIKRGLAPERHKAATTQILSKDGTVTAGSAGAVFMRLEYLSDHFQGPYRTMADLPIANAFPNSVPLDIQALQFPFIKVDQLPWASSGNWDGFEFYNMTGFHVFFGDGAMDKICHIQLWTLGLYETARFHIHDTIPFCEIHCCISNGGGTGGMRWFPDDVKEIDQNLELDGKYVDEHTARVDCPSLFEHGPLWKVQDGFRAKPKLLSNGCADYPWHAWLASKFGEKPVPVKPPVPASEQAYDVWLAFEFPLSSFQY</sequence>
<evidence type="ECO:0000313" key="4">
    <source>
        <dbReference type="Proteomes" id="UP000006514"/>
    </source>
</evidence>
<keyword evidence="4" id="KW-1185">Reference proteome</keyword>
<dbReference type="AlphaFoldDB" id="J0CWG4"/>
<dbReference type="Pfam" id="PF18637">
    <property type="entry name" value="AUDH_Cupin"/>
    <property type="match status" value="1"/>
</dbReference>
<organism evidence="3 4">
    <name type="scientific">Auricularia subglabra (strain TFB-10046 / SS5)</name>
    <name type="common">White-rot fungus</name>
    <name type="synonym">Auricularia delicata (strain TFB10046)</name>
    <dbReference type="NCBI Taxonomy" id="717982"/>
    <lineage>
        <taxon>Eukaryota</taxon>
        <taxon>Fungi</taxon>
        <taxon>Dikarya</taxon>
        <taxon>Basidiomycota</taxon>
        <taxon>Agaricomycotina</taxon>
        <taxon>Agaricomycetes</taxon>
        <taxon>Auriculariales</taxon>
        <taxon>Auriculariaceae</taxon>
        <taxon>Auricularia</taxon>
    </lineage>
</organism>
<dbReference type="Proteomes" id="UP000006514">
    <property type="component" value="Unassembled WGS sequence"/>
</dbReference>
<dbReference type="InterPro" id="IPR054583">
    <property type="entry name" value="Beta-prop_AUDH"/>
</dbReference>
<dbReference type="EMBL" id="JH687913">
    <property type="protein sequence ID" value="EJD34921.1"/>
    <property type="molecule type" value="Genomic_DNA"/>
</dbReference>
<proteinExistence type="predicted"/>
<dbReference type="Gene3D" id="2.60.120.990">
    <property type="match status" value="1"/>
</dbReference>
<evidence type="ECO:0000313" key="3">
    <source>
        <dbReference type="EMBL" id="EJD34921.1"/>
    </source>
</evidence>
<dbReference type="eggNOG" id="ENOG502RJXH">
    <property type="taxonomic scope" value="Eukaryota"/>
</dbReference>
<accession>J0CWG4</accession>